<evidence type="ECO:0000256" key="1">
    <source>
        <dbReference type="SAM" id="MobiDB-lite"/>
    </source>
</evidence>
<sequence>MSGARAFRRQCRSAADKQFIVIRESTRACAQVCPHGRAEAVPGPDPREPDTAAARARHIETPPPRGPEEEPA</sequence>
<dbReference type="RefSeq" id="WP_205382668.1">
    <property type="nucleotide sequence ID" value="NZ_JAFFZS010000006.1"/>
</dbReference>
<reference evidence="2 3" key="1">
    <citation type="submission" date="2021-02" db="EMBL/GenBank/DDBJ databases">
        <title>Whole genome sequencing of Streptomyces actuosus VRA1.</title>
        <authorList>
            <person name="Sen G."/>
            <person name="Sen A."/>
        </authorList>
    </citation>
    <scope>NUCLEOTIDE SEQUENCE [LARGE SCALE GENOMIC DNA]</scope>
    <source>
        <strain evidence="2 3">VRA1</strain>
    </source>
</reference>
<evidence type="ECO:0000313" key="3">
    <source>
        <dbReference type="Proteomes" id="UP000788262"/>
    </source>
</evidence>
<organism evidence="2 3">
    <name type="scientific">Streptomyces actuosus</name>
    <dbReference type="NCBI Taxonomy" id="1885"/>
    <lineage>
        <taxon>Bacteria</taxon>
        <taxon>Bacillati</taxon>
        <taxon>Actinomycetota</taxon>
        <taxon>Actinomycetes</taxon>
        <taxon>Kitasatosporales</taxon>
        <taxon>Streptomycetaceae</taxon>
        <taxon>Streptomyces</taxon>
    </lineage>
</organism>
<proteinExistence type="predicted"/>
<name>A0ABS2VMW7_STRAS</name>
<feature type="region of interest" description="Disordered" evidence="1">
    <location>
        <begin position="35"/>
        <end position="72"/>
    </location>
</feature>
<dbReference type="EMBL" id="JAFFZS010000006">
    <property type="protein sequence ID" value="MBN0044440.1"/>
    <property type="molecule type" value="Genomic_DNA"/>
</dbReference>
<protein>
    <recommendedName>
        <fullName evidence="4">4Fe-4S Wbl-type domain-containing protein</fullName>
    </recommendedName>
</protein>
<keyword evidence="3" id="KW-1185">Reference proteome</keyword>
<evidence type="ECO:0008006" key="4">
    <source>
        <dbReference type="Google" id="ProtNLM"/>
    </source>
</evidence>
<accession>A0ABS2VMW7</accession>
<gene>
    <name evidence="2" type="ORF">JS756_10000</name>
</gene>
<comment type="caution">
    <text evidence="2">The sequence shown here is derived from an EMBL/GenBank/DDBJ whole genome shotgun (WGS) entry which is preliminary data.</text>
</comment>
<evidence type="ECO:0000313" key="2">
    <source>
        <dbReference type="EMBL" id="MBN0044440.1"/>
    </source>
</evidence>
<dbReference type="Proteomes" id="UP000788262">
    <property type="component" value="Unassembled WGS sequence"/>
</dbReference>